<accession>K0B4I9</accession>
<keyword evidence="3" id="KW-1185">Reference proteome</keyword>
<evidence type="ECO:0000256" key="1">
    <source>
        <dbReference type="SAM" id="Phobius"/>
    </source>
</evidence>
<keyword evidence="1" id="KW-0812">Transmembrane</keyword>
<sequence>MIKSYHGFALYTSIMILLSAAIVPFVLDDAFAATVGAHVTKINTDFTEAGEAAVAYEVCSGNNHLTFPQILVYSDMESKLITMDRDIEPNVCQGGATILEAENFSSITALLVTDIPDISIDEKTRQLESARVAYHGMSNDGQILVEVSSTVPQENMPLDIVMRFTDELGNPVPHVNFDLKISQQGDIILEQSKLHTHTGKSLFMTSALNDDSSVDIDVVLQGIGLPNEETKWTGPVGELITFKVVPEFGGVIMVILVVAITVTIIASAKFSNLRVVSVN</sequence>
<gene>
    <name evidence="2" type="ORF">NKOR_05975</name>
</gene>
<proteinExistence type="predicted"/>
<evidence type="ECO:0008006" key="4">
    <source>
        <dbReference type="Google" id="ProtNLM"/>
    </source>
</evidence>
<dbReference type="NCBIfam" id="TIGR04296">
    <property type="entry name" value="PEFG-CTERM"/>
    <property type="match status" value="1"/>
</dbReference>
<organism evidence="2 3">
    <name type="scientific">Candidatus Nitrosopumilus koreensis AR1</name>
    <dbReference type="NCBI Taxonomy" id="1229908"/>
    <lineage>
        <taxon>Archaea</taxon>
        <taxon>Nitrososphaerota</taxon>
        <taxon>Nitrososphaeria</taxon>
        <taxon>Nitrosopumilales</taxon>
        <taxon>Nitrosopumilaceae</taxon>
        <taxon>Nitrosopumilus</taxon>
    </lineage>
</organism>
<dbReference type="EMBL" id="CP003842">
    <property type="protein sequence ID" value="AFS81078.1"/>
    <property type="molecule type" value="Genomic_DNA"/>
</dbReference>
<keyword evidence="1" id="KW-1133">Transmembrane helix</keyword>
<dbReference type="AlphaFoldDB" id="K0B4I9"/>
<dbReference type="Proteomes" id="UP000006101">
    <property type="component" value="Chromosome"/>
</dbReference>
<evidence type="ECO:0000313" key="3">
    <source>
        <dbReference type="Proteomes" id="UP000006101"/>
    </source>
</evidence>
<name>K0B4I9_9ARCH</name>
<reference evidence="2 3" key="1">
    <citation type="journal article" date="2012" name="J. Bacteriol.">
        <title>Draft Genome Sequence of an Ammonia-Oxidizing Archaeon, "Candidatus Nitrosopumilus koreensis" AR1, from Marine Sediment.</title>
        <authorList>
            <person name="Park S.J."/>
            <person name="Kim J.G."/>
            <person name="Jung M.Y."/>
            <person name="Kim S.J."/>
            <person name="Cha I.T."/>
            <person name="Kwon K."/>
            <person name="Lee J.H."/>
            <person name="Rhee S.K."/>
        </authorList>
    </citation>
    <scope>NUCLEOTIDE SEQUENCE [LARGE SCALE GENOMIC DNA]</scope>
    <source>
        <strain evidence="2 3">AR1</strain>
    </source>
</reference>
<keyword evidence="1" id="KW-0472">Membrane</keyword>
<feature type="transmembrane region" description="Helical" evidence="1">
    <location>
        <begin position="248"/>
        <end position="268"/>
    </location>
</feature>
<evidence type="ECO:0000313" key="2">
    <source>
        <dbReference type="EMBL" id="AFS81078.1"/>
    </source>
</evidence>
<dbReference type="HOGENOM" id="CLU_914044_0_0_2"/>
<protein>
    <recommendedName>
        <fullName evidence="4">PEFG-CTERM sorting domain-containing protein</fullName>
    </recommendedName>
</protein>
<dbReference type="PATRIC" id="fig|1229908.8.peg.1302"/>
<dbReference type="InterPro" id="IPR027560">
    <property type="entry name" value="PEFG-CTERM"/>
</dbReference>
<dbReference type="KEGG" id="nkr:NKOR_05975"/>